<keyword evidence="2" id="KW-1185">Reference proteome</keyword>
<proteinExistence type="predicted"/>
<dbReference type="AlphaFoldDB" id="A0AAD6RF83"/>
<reference evidence="1" key="1">
    <citation type="journal article" date="2023" name="Mol. Ecol. Resour.">
        <title>Chromosome-level genome assembly of a triploid poplar Populus alba 'Berolinensis'.</title>
        <authorList>
            <person name="Chen S."/>
            <person name="Yu Y."/>
            <person name="Wang X."/>
            <person name="Wang S."/>
            <person name="Zhang T."/>
            <person name="Zhou Y."/>
            <person name="He R."/>
            <person name="Meng N."/>
            <person name="Wang Y."/>
            <person name="Liu W."/>
            <person name="Liu Z."/>
            <person name="Liu J."/>
            <person name="Guo Q."/>
            <person name="Huang H."/>
            <person name="Sederoff R.R."/>
            <person name="Wang G."/>
            <person name="Qu G."/>
            <person name="Chen S."/>
        </authorList>
    </citation>
    <scope>NUCLEOTIDE SEQUENCE</scope>
    <source>
        <strain evidence="1">SC-2020</strain>
    </source>
</reference>
<organism evidence="1 2">
    <name type="scientific">Populus alba x Populus x berolinensis</name>
    <dbReference type="NCBI Taxonomy" id="444605"/>
    <lineage>
        <taxon>Eukaryota</taxon>
        <taxon>Viridiplantae</taxon>
        <taxon>Streptophyta</taxon>
        <taxon>Embryophyta</taxon>
        <taxon>Tracheophyta</taxon>
        <taxon>Spermatophyta</taxon>
        <taxon>Magnoliopsida</taxon>
        <taxon>eudicotyledons</taxon>
        <taxon>Gunneridae</taxon>
        <taxon>Pentapetalae</taxon>
        <taxon>rosids</taxon>
        <taxon>fabids</taxon>
        <taxon>Malpighiales</taxon>
        <taxon>Salicaceae</taxon>
        <taxon>Saliceae</taxon>
        <taxon>Populus</taxon>
    </lineage>
</organism>
<accession>A0AAD6RF83</accession>
<evidence type="ECO:0000313" key="1">
    <source>
        <dbReference type="EMBL" id="KAJ7007814.1"/>
    </source>
</evidence>
<dbReference type="Proteomes" id="UP001164929">
    <property type="component" value="Chromosome 2"/>
</dbReference>
<comment type="caution">
    <text evidence="1">The sequence shown here is derived from an EMBL/GenBank/DDBJ whole genome shotgun (WGS) entry which is preliminary data.</text>
</comment>
<name>A0AAD6RF83_9ROSI</name>
<sequence length="36" mass="4153">MDAGESICRFHGHLFPQHTFLLIHSSLFQRMPGVEI</sequence>
<gene>
    <name evidence="1" type="ORF">NC653_006752</name>
</gene>
<protein>
    <submittedName>
        <fullName evidence="1">Uncharacterized protein</fullName>
    </submittedName>
</protein>
<evidence type="ECO:0000313" key="2">
    <source>
        <dbReference type="Proteomes" id="UP001164929"/>
    </source>
</evidence>
<dbReference type="EMBL" id="JAQIZT010000002">
    <property type="protein sequence ID" value="KAJ7007814.1"/>
    <property type="molecule type" value="Genomic_DNA"/>
</dbReference>